<evidence type="ECO:0000256" key="1">
    <source>
        <dbReference type="SAM" id="MobiDB-lite"/>
    </source>
</evidence>
<accession>A0A9D4SQB0</accession>
<proteinExistence type="predicted"/>
<dbReference type="AlphaFoldDB" id="A0A9D4SQB0"/>
<reference evidence="2" key="2">
    <citation type="submission" date="2021-09" db="EMBL/GenBank/DDBJ databases">
        <authorList>
            <person name="Jia N."/>
            <person name="Wang J."/>
            <person name="Shi W."/>
            <person name="Du L."/>
            <person name="Sun Y."/>
            <person name="Zhan W."/>
            <person name="Jiang J."/>
            <person name="Wang Q."/>
            <person name="Zhang B."/>
            <person name="Ji P."/>
            <person name="Sakyi L.B."/>
            <person name="Cui X."/>
            <person name="Yuan T."/>
            <person name="Jiang B."/>
            <person name="Yang W."/>
            <person name="Lam T.T.-Y."/>
            <person name="Chang Q."/>
            <person name="Ding S."/>
            <person name="Wang X."/>
            <person name="Zhu J."/>
            <person name="Ruan X."/>
            <person name="Zhao L."/>
            <person name="Wei J."/>
            <person name="Que T."/>
            <person name="Du C."/>
            <person name="Cheng J."/>
            <person name="Dai P."/>
            <person name="Han X."/>
            <person name="Huang E."/>
            <person name="Gao Y."/>
            <person name="Liu J."/>
            <person name="Shao H."/>
            <person name="Ye R."/>
            <person name="Li L."/>
            <person name="Wei W."/>
            <person name="Wang X."/>
            <person name="Wang C."/>
            <person name="Huo Q."/>
            <person name="Li W."/>
            <person name="Guo W."/>
            <person name="Chen H."/>
            <person name="Chen S."/>
            <person name="Zhou L."/>
            <person name="Zhou L."/>
            <person name="Ni X."/>
            <person name="Tian J."/>
            <person name="Zhou Y."/>
            <person name="Sheng Y."/>
            <person name="Liu T."/>
            <person name="Pan Y."/>
            <person name="Xia L."/>
            <person name="Li J."/>
            <person name="Zhao F."/>
            <person name="Cao W."/>
        </authorList>
    </citation>
    <scope>NUCLEOTIDE SEQUENCE</scope>
    <source>
        <strain evidence="2">Rsan-2018</strain>
        <tissue evidence="2">Larvae</tissue>
    </source>
</reference>
<feature type="compositionally biased region" description="Low complexity" evidence="1">
    <location>
        <begin position="1"/>
        <end position="17"/>
    </location>
</feature>
<protein>
    <submittedName>
        <fullName evidence="2">Uncharacterized protein</fullName>
    </submittedName>
</protein>
<feature type="compositionally biased region" description="Polar residues" evidence="1">
    <location>
        <begin position="83"/>
        <end position="102"/>
    </location>
</feature>
<feature type="compositionally biased region" description="Basic residues" evidence="1">
    <location>
        <begin position="22"/>
        <end position="46"/>
    </location>
</feature>
<feature type="region of interest" description="Disordered" evidence="1">
    <location>
        <begin position="1"/>
        <end position="140"/>
    </location>
</feature>
<evidence type="ECO:0000313" key="3">
    <source>
        <dbReference type="Proteomes" id="UP000821837"/>
    </source>
</evidence>
<evidence type="ECO:0000313" key="2">
    <source>
        <dbReference type="EMBL" id="KAH7940238.1"/>
    </source>
</evidence>
<dbReference type="EMBL" id="JABSTV010001254">
    <property type="protein sequence ID" value="KAH7940238.1"/>
    <property type="molecule type" value="Genomic_DNA"/>
</dbReference>
<reference evidence="2" key="1">
    <citation type="journal article" date="2020" name="Cell">
        <title>Large-Scale Comparative Analyses of Tick Genomes Elucidate Their Genetic Diversity and Vector Capacities.</title>
        <authorList>
            <consortium name="Tick Genome and Microbiome Consortium (TIGMIC)"/>
            <person name="Jia N."/>
            <person name="Wang J."/>
            <person name="Shi W."/>
            <person name="Du L."/>
            <person name="Sun Y."/>
            <person name="Zhan W."/>
            <person name="Jiang J.F."/>
            <person name="Wang Q."/>
            <person name="Zhang B."/>
            <person name="Ji P."/>
            <person name="Bell-Sakyi L."/>
            <person name="Cui X.M."/>
            <person name="Yuan T.T."/>
            <person name="Jiang B.G."/>
            <person name="Yang W.F."/>
            <person name="Lam T.T."/>
            <person name="Chang Q.C."/>
            <person name="Ding S.J."/>
            <person name="Wang X.J."/>
            <person name="Zhu J.G."/>
            <person name="Ruan X.D."/>
            <person name="Zhao L."/>
            <person name="Wei J.T."/>
            <person name="Ye R.Z."/>
            <person name="Que T.C."/>
            <person name="Du C.H."/>
            <person name="Zhou Y.H."/>
            <person name="Cheng J.X."/>
            <person name="Dai P.F."/>
            <person name="Guo W.B."/>
            <person name="Han X.H."/>
            <person name="Huang E.J."/>
            <person name="Li L.F."/>
            <person name="Wei W."/>
            <person name="Gao Y.C."/>
            <person name="Liu J.Z."/>
            <person name="Shao H.Z."/>
            <person name="Wang X."/>
            <person name="Wang C.C."/>
            <person name="Yang T.C."/>
            <person name="Huo Q.B."/>
            <person name="Li W."/>
            <person name="Chen H.Y."/>
            <person name="Chen S.E."/>
            <person name="Zhou L.G."/>
            <person name="Ni X.B."/>
            <person name="Tian J.H."/>
            <person name="Sheng Y."/>
            <person name="Liu T."/>
            <person name="Pan Y.S."/>
            <person name="Xia L.Y."/>
            <person name="Li J."/>
            <person name="Zhao F."/>
            <person name="Cao W.C."/>
        </authorList>
    </citation>
    <scope>NUCLEOTIDE SEQUENCE</scope>
    <source>
        <strain evidence="2">Rsan-2018</strain>
    </source>
</reference>
<sequence>MTASTDAAPSSATTHASETSKKSGRSRSKTRSRSRSKTRTQSKSRSRSCSQSTSARIQEKRPTTPASQASLSPYKKALLGKPATSTATPDHQQPRASDNSNAMAAPREVSFEQGPAQLTPPPPHPPFHNTFRPSPPPNTNPDPFSEIARLRRDMKARHAEMHAQLDAPTESTNARIQAAIDNVRQESLALRKEIIAVIQASEERTHSLFADLVFRFDSVAPLFNPQAMQLEQHFIPTGPLPKYPDYPHEEESNEKLDADITVDEEHPNLSGEICRGVVHVSQDETSETVKSKLSAEPNVVTVRKLSNTPVAVITFAGTKWATEKILVRDRSLAAAQAAGSSYLLILLTAQQNTNASRAAFSAVVATRLELPVVPDGSRSQ</sequence>
<organism evidence="2 3">
    <name type="scientific">Rhipicephalus sanguineus</name>
    <name type="common">Brown dog tick</name>
    <name type="synonym">Ixodes sanguineus</name>
    <dbReference type="NCBI Taxonomy" id="34632"/>
    <lineage>
        <taxon>Eukaryota</taxon>
        <taxon>Metazoa</taxon>
        <taxon>Ecdysozoa</taxon>
        <taxon>Arthropoda</taxon>
        <taxon>Chelicerata</taxon>
        <taxon>Arachnida</taxon>
        <taxon>Acari</taxon>
        <taxon>Parasitiformes</taxon>
        <taxon>Ixodida</taxon>
        <taxon>Ixodoidea</taxon>
        <taxon>Ixodidae</taxon>
        <taxon>Rhipicephalinae</taxon>
        <taxon>Rhipicephalus</taxon>
        <taxon>Rhipicephalus</taxon>
    </lineage>
</organism>
<name>A0A9D4SQB0_RHISA</name>
<dbReference type="Proteomes" id="UP000821837">
    <property type="component" value="Chromosome 8"/>
</dbReference>
<comment type="caution">
    <text evidence="2">The sequence shown here is derived from an EMBL/GenBank/DDBJ whole genome shotgun (WGS) entry which is preliminary data.</text>
</comment>
<gene>
    <name evidence="2" type="ORF">HPB52_022558</name>
</gene>
<keyword evidence="3" id="KW-1185">Reference proteome</keyword>